<reference evidence="2" key="2">
    <citation type="journal article" date="2015" name="Fish Shellfish Immunol.">
        <title>Early steps in the European eel (Anguilla anguilla)-Vibrio vulnificus interaction in the gills: Role of the RtxA13 toxin.</title>
        <authorList>
            <person name="Callol A."/>
            <person name="Pajuelo D."/>
            <person name="Ebbesson L."/>
            <person name="Teles M."/>
            <person name="MacKenzie S."/>
            <person name="Amaro C."/>
        </authorList>
    </citation>
    <scope>NUCLEOTIDE SEQUENCE</scope>
</reference>
<proteinExistence type="predicted"/>
<feature type="transmembrane region" description="Helical" evidence="1">
    <location>
        <begin position="20"/>
        <end position="45"/>
    </location>
</feature>
<dbReference type="AlphaFoldDB" id="A0A0E9TK09"/>
<keyword evidence="1" id="KW-0812">Transmembrane</keyword>
<reference evidence="2" key="1">
    <citation type="submission" date="2014-11" db="EMBL/GenBank/DDBJ databases">
        <authorList>
            <person name="Amaro Gonzalez C."/>
        </authorList>
    </citation>
    <scope>NUCLEOTIDE SEQUENCE</scope>
</reference>
<keyword evidence="1" id="KW-0472">Membrane</keyword>
<sequence>MNHKIQYSWNFYLLDFRPGLFIRFISCSSSVAGYFSHIYSARFILTTLSLEEKTKTILSVTEK</sequence>
<evidence type="ECO:0000256" key="1">
    <source>
        <dbReference type="SAM" id="Phobius"/>
    </source>
</evidence>
<evidence type="ECO:0000313" key="2">
    <source>
        <dbReference type="EMBL" id="JAH53921.1"/>
    </source>
</evidence>
<organism evidence="2">
    <name type="scientific">Anguilla anguilla</name>
    <name type="common">European freshwater eel</name>
    <name type="synonym">Muraena anguilla</name>
    <dbReference type="NCBI Taxonomy" id="7936"/>
    <lineage>
        <taxon>Eukaryota</taxon>
        <taxon>Metazoa</taxon>
        <taxon>Chordata</taxon>
        <taxon>Craniata</taxon>
        <taxon>Vertebrata</taxon>
        <taxon>Euteleostomi</taxon>
        <taxon>Actinopterygii</taxon>
        <taxon>Neopterygii</taxon>
        <taxon>Teleostei</taxon>
        <taxon>Anguilliformes</taxon>
        <taxon>Anguillidae</taxon>
        <taxon>Anguilla</taxon>
    </lineage>
</organism>
<keyword evidence="1" id="KW-1133">Transmembrane helix</keyword>
<dbReference type="EMBL" id="GBXM01054656">
    <property type="protein sequence ID" value="JAH53921.1"/>
    <property type="molecule type" value="Transcribed_RNA"/>
</dbReference>
<protein>
    <submittedName>
        <fullName evidence="2">Uncharacterized protein</fullName>
    </submittedName>
</protein>
<accession>A0A0E9TK09</accession>
<name>A0A0E9TK09_ANGAN</name>